<dbReference type="Pfam" id="PF11387">
    <property type="entry name" value="DUF2795"/>
    <property type="match status" value="1"/>
</dbReference>
<dbReference type="Proteomes" id="UP001183794">
    <property type="component" value="Unassembled WGS sequence"/>
</dbReference>
<comment type="caution">
    <text evidence="2">The sequence shown here is derived from an EMBL/GenBank/DDBJ whole genome shotgun (WGS) entry which is preliminary data.</text>
</comment>
<feature type="region of interest" description="Disordered" evidence="1">
    <location>
        <begin position="52"/>
        <end position="75"/>
    </location>
</feature>
<gene>
    <name evidence="2" type="ORF">J2S62_000225</name>
</gene>
<proteinExistence type="predicted"/>
<protein>
    <recommendedName>
        <fullName evidence="4">DUF2795 domain-containing protein</fullName>
    </recommendedName>
</protein>
<reference evidence="2 3" key="1">
    <citation type="submission" date="2023-07" db="EMBL/GenBank/DDBJ databases">
        <title>Sequencing the genomes of 1000 actinobacteria strains.</title>
        <authorList>
            <person name="Klenk H.-P."/>
        </authorList>
    </citation>
    <scope>NUCLEOTIDE SEQUENCE [LARGE SCALE GENOMIC DNA]</scope>
    <source>
        <strain evidence="2 3">DSM 22966</strain>
    </source>
</reference>
<accession>A0ABU2AX92</accession>
<evidence type="ECO:0008006" key="4">
    <source>
        <dbReference type="Google" id="ProtNLM"/>
    </source>
</evidence>
<sequence>MTKRDDIRAAKSLQGADFPKTKEEVLHYAQTRSADAKTLEALHALPDREFSSIDDVADAVPQEPEGVDQPGGTAR</sequence>
<dbReference type="RefSeq" id="WP_310170312.1">
    <property type="nucleotide sequence ID" value="NZ_BAABHE010000002.1"/>
</dbReference>
<keyword evidence="3" id="KW-1185">Reference proteome</keyword>
<evidence type="ECO:0000313" key="3">
    <source>
        <dbReference type="Proteomes" id="UP001183794"/>
    </source>
</evidence>
<name>A0ABU2AX92_9MICC</name>
<dbReference type="EMBL" id="JAVDYJ010000001">
    <property type="protein sequence ID" value="MDR7345968.1"/>
    <property type="molecule type" value="Genomic_DNA"/>
</dbReference>
<evidence type="ECO:0000313" key="2">
    <source>
        <dbReference type="EMBL" id="MDR7345968.1"/>
    </source>
</evidence>
<organism evidence="2 3">
    <name type="scientific">Enteractinococcus fodinae</name>
    <dbReference type="NCBI Taxonomy" id="684663"/>
    <lineage>
        <taxon>Bacteria</taxon>
        <taxon>Bacillati</taxon>
        <taxon>Actinomycetota</taxon>
        <taxon>Actinomycetes</taxon>
        <taxon>Micrococcales</taxon>
        <taxon>Micrococcaceae</taxon>
    </lineage>
</organism>
<feature type="region of interest" description="Disordered" evidence="1">
    <location>
        <begin position="1"/>
        <end position="21"/>
    </location>
</feature>
<dbReference type="InterPro" id="IPR021527">
    <property type="entry name" value="DUF2795"/>
</dbReference>
<evidence type="ECO:0000256" key="1">
    <source>
        <dbReference type="SAM" id="MobiDB-lite"/>
    </source>
</evidence>